<protein>
    <recommendedName>
        <fullName evidence="2">dTMP kinase</fullName>
        <ecNumber evidence="2">2.7.4.9</ecNumber>
    </recommendedName>
</protein>
<dbReference type="InterPro" id="IPR018095">
    <property type="entry name" value="Thymidylate_kin_CS"/>
</dbReference>
<dbReference type="PANTHER" id="PTHR10344">
    <property type="entry name" value="THYMIDYLATE KINASE"/>
    <property type="match status" value="1"/>
</dbReference>
<comment type="catalytic activity">
    <reaction evidence="8">
        <text>dTMP + ATP = dTDP + ADP</text>
        <dbReference type="Rhea" id="RHEA:13517"/>
        <dbReference type="ChEBI" id="CHEBI:30616"/>
        <dbReference type="ChEBI" id="CHEBI:58369"/>
        <dbReference type="ChEBI" id="CHEBI:63528"/>
        <dbReference type="ChEBI" id="CHEBI:456216"/>
        <dbReference type="EC" id="2.7.4.9"/>
    </reaction>
</comment>
<evidence type="ECO:0000313" key="10">
    <source>
        <dbReference type="EMBL" id="GER92790.1"/>
    </source>
</evidence>
<dbReference type="PANTHER" id="PTHR10344:SF4">
    <property type="entry name" value="UMP-CMP KINASE 2, MITOCHONDRIAL"/>
    <property type="match status" value="1"/>
</dbReference>
<evidence type="ECO:0000256" key="3">
    <source>
        <dbReference type="ARBA" id="ARBA00022679"/>
    </source>
</evidence>
<comment type="similarity">
    <text evidence="1">Belongs to the thymidylate kinase family.</text>
</comment>
<keyword evidence="3" id="KW-0808">Transferase</keyword>
<dbReference type="InterPro" id="IPR027417">
    <property type="entry name" value="P-loop_NTPase"/>
</dbReference>
<gene>
    <name evidence="10" type="ORF">A45J_0516</name>
</gene>
<evidence type="ECO:0000256" key="5">
    <source>
        <dbReference type="ARBA" id="ARBA00022741"/>
    </source>
</evidence>
<evidence type="ECO:0000259" key="9">
    <source>
        <dbReference type="Pfam" id="PF02223"/>
    </source>
</evidence>
<dbReference type="SUPFAM" id="SSF52540">
    <property type="entry name" value="P-loop containing nucleoside triphosphate hydrolases"/>
    <property type="match status" value="1"/>
</dbReference>
<keyword evidence="5" id="KW-0547">Nucleotide-binding</keyword>
<comment type="caution">
    <text evidence="10">The sequence shown here is derived from an EMBL/GenBank/DDBJ whole genome shotgun (WGS) entry which is preliminary data.</text>
</comment>
<dbReference type="HAMAP" id="MF_00165">
    <property type="entry name" value="Thymidylate_kinase"/>
    <property type="match status" value="1"/>
</dbReference>
<name>A0A5J4L1T0_9ZZZZ</name>
<dbReference type="PROSITE" id="PS01331">
    <property type="entry name" value="THYMIDYLATE_KINASE"/>
    <property type="match status" value="1"/>
</dbReference>
<dbReference type="GO" id="GO:0004798">
    <property type="term" value="F:dTMP kinase activity"/>
    <property type="evidence" value="ECO:0007669"/>
    <property type="project" value="UniProtKB-EC"/>
</dbReference>
<dbReference type="FunFam" id="3.40.50.300:FF:000225">
    <property type="entry name" value="Thymidylate kinase"/>
    <property type="match status" value="1"/>
</dbReference>
<accession>A0A5J4L1T0</accession>
<proteinExistence type="inferred from homology"/>
<dbReference type="GO" id="GO:0006227">
    <property type="term" value="P:dUDP biosynthetic process"/>
    <property type="evidence" value="ECO:0007669"/>
    <property type="project" value="TreeGrafter"/>
</dbReference>
<dbReference type="InterPro" id="IPR039430">
    <property type="entry name" value="Thymidylate_kin-like_dom"/>
</dbReference>
<dbReference type="GO" id="GO:0006233">
    <property type="term" value="P:dTDP biosynthetic process"/>
    <property type="evidence" value="ECO:0007669"/>
    <property type="project" value="InterPro"/>
</dbReference>
<dbReference type="Gene3D" id="3.40.50.300">
    <property type="entry name" value="P-loop containing nucleotide triphosphate hydrolases"/>
    <property type="match status" value="1"/>
</dbReference>
<evidence type="ECO:0000256" key="7">
    <source>
        <dbReference type="ARBA" id="ARBA00022840"/>
    </source>
</evidence>
<dbReference type="Pfam" id="PF02223">
    <property type="entry name" value="Thymidylate_kin"/>
    <property type="match status" value="1"/>
</dbReference>
<evidence type="ECO:0000256" key="8">
    <source>
        <dbReference type="ARBA" id="ARBA00048743"/>
    </source>
</evidence>
<dbReference type="EC" id="2.7.4.9" evidence="2"/>
<sequence length="221" mass="25127">MRENQKSKVRSQELKKGIFISFEGIEGTGKTTQAKLLSEHLTKKGYKVILTHEPGGTVIGNRIREILLHVDHREMSYMTELLLYNAARAQHLSEKIIPALNEGYIVITDRFTDSTTAYQGYGRGIDMQLIMSIDSIATGGIKPHLTVLFDLDVEIGLKRNKGINKVDRLELEDIEFHKKVREGYLKIAEAESERIKVIDASLPLEIVAQKVEEIVKWRLEI</sequence>
<keyword evidence="4" id="KW-0545">Nucleotide biosynthesis</keyword>
<organism evidence="10">
    <name type="scientific">hot springs metagenome</name>
    <dbReference type="NCBI Taxonomy" id="433727"/>
    <lineage>
        <taxon>unclassified sequences</taxon>
        <taxon>metagenomes</taxon>
        <taxon>ecological metagenomes</taxon>
    </lineage>
</organism>
<dbReference type="GO" id="GO:0005829">
    <property type="term" value="C:cytosol"/>
    <property type="evidence" value="ECO:0007669"/>
    <property type="project" value="TreeGrafter"/>
</dbReference>
<dbReference type="GO" id="GO:0006235">
    <property type="term" value="P:dTTP biosynthetic process"/>
    <property type="evidence" value="ECO:0007669"/>
    <property type="project" value="TreeGrafter"/>
</dbReference>
<evidence type="ECO:0000256" key="4">
    <source>
        <dbReference type="ARBA" id="ARBA00022727"/>
    </source>
</evidence>
<evidence type="ECO:0000256" key="1">
    <source>
        <dbReference type="ARBA" id="ARBA00009776"/>
    </source>
</evidence>
<dbReference type="InterPro" id="IPR018094">
    <property type="entry name" value="Thymidylate_kinase"/>
</dbReference>
<dbReference type="CDD" id="cd01672">
    <property type="entry name" value="TMPK"/>
    <property type="match status" value="1"/>
</dbReference>
<dbReference type="GO" id="GO:0005524">
    <property type="term" value="F:ATP binding"/>
    <property type="evidence" value="ECO:0007669"/>
    <property type="project" value="UniProtKB-KW"/>
</dbReference>
<dbReference type="NCBIfam" id="TIGR00041">
    <property type="entry name" value="DTMP_kinase"/>
    <property type="match status" value="1"/>
</dbReference>
<keyword evidence="7" id="KW-0067">ATP-binding</keyword>
<keyword evidence="6 10" id="KW-0418">Kinase</keyword>
<feature type="domain" description="Thymidylate kinase-like" evidence="9">
    <location>
        <begin position="22"/>
        <end position="210"/>
    </location>
</feature>
<evidence type="ECO:0000256" key="6">
    <source>
        <dbReference type="ARBA" id="ARBA00022777"/>
    </source>
</evidence>
<dbReference type="EMBL" id="BLAB01000001">
    <property type="protein sequence ID" value="GER92790.1"/>
    <property type="molecule type" value="Genomic_DNA"/>
</dbReference>
<evidence type="ECO:0000256" key="2">
    <source>
        <dbReference type="ARBA" id="ARBA00012980"/>
    </source>
</evidence>
<reference evidence="10" key="1">
    <citation type="submission" date="2019-10" db="EMBL/GenBank/DDBJ databases">
        <title>Metagenomic sequencing of thiosulfate-disproportionating enrichment culture.</title>
        <authorList>
            <person name="Umezawa K."/>
            <person name="Kojima H."/>
            <person name="Fukui M."/>
        </authorList>
    </citation>
    <scope>NUCLEOTIDE SEQUENCE</scope>
    <source>
        <strain evidence="10">45J</strain>
    </source>
</reference>
<dbReference type="AlphaFoldDB" id="A0A5J4L1T0"/>